<feature type="compositionally biased region" description="Polar residues" evidence="1">
    <location>
        <begin position="61"/>
        <end position="78"/>
    </location>
</feature>
<feature type="signal peptide" evidence="2">
    <location>
        <begin position="1"/>
        <end position="22"/>
    </location>
</feature>
<keyword evidence="2" id="KW-0732">Signal</keyword>
<keyword evidence="4" id="KW-1185">Reference proteome</keyword>
<sequence>MRKLAMLAASVSLLAGACPSYAADHLFTAVAAGGLSATSQPFQNGFNNPGRIGDEVPGQGSVFQGNDNTVPATDTTTGVKMLKMPPPARSGTKTVPTGSPLVTMP</sequence>
<organism evidence="3 4">
    <name type="scientific">Bradyrhizobium hipponense</name>
    <dbReference type="NCBI Taxonomy" id="2605638"/>
    <lineage>
        <taxon>Bacteria</taxon>
        <taxon>Pseudomonadati</taxon>
        <taxon>Pseudomonadota</taxon>
        <taxon>Alphaproteobacteria</taxon>
        <taxon>Hyphomicrobiales</taxon>
        <taxon>Nitrobacteraceae</taxon>
        <taxon>Bradyrhizobium</taxon>
    </lineage>
</organism>
<evidence type="ECO:0000313" key="3">
    <source>
        <dbReference type="EMBL" id="TYO62749.1"/>
    </source>
</evidence>
<gene>
    <name evidence="3" type="ORF">FXV83_31080</name>
</gene>
<name>A0A5S4YQZ5_9BRAD</name>
<proteinExistence type="predicted"/>
<evidence type="ECO:0008006" key="5">
    <source>
        <dbReference type="Google" id="ProtNLM"/>
    </source>
</evidence>
<dbReference type="Proteomes" id="UP000324797">
    <property type="component" value="Unassembled WGS sequence"/>
</dbReference>
<evidence type="ECO:0000256" key="2">
    <source>
        <dbReference type="SAM" id="SignalP"/>
    </source>
</evidence>
<dbReference type="AlphaFoldDB" id="A0A5S4YQZ5"/>
<comment type="caution">
    <text evidence="3">The sequence shown here is derived from an EMBL/GenBank/DDBJ whole genome shotgun (WGS) entry which is preliminary data.</text>
</comment>
<dbReference type="PROSITE" id="PS51257">
    <property type="entry name" value="PROKAR_LIPOPROTEIN"/>
    <property type="match status" value="1"/>
</dbReference>
<feature type="chain" id="PRO_5024401460" description="Curli production assembly/transport component CsgF" evidence="2">
    <location>
        <begin position="23"/>
        <end position="105"/>
    </location>
</feature>
<evidence type="ECO:0000256" key="1">
    <source>
        <dbReference type="SAM" id="MobiDB-lite"/>
    </source>
</evidence>
<evidence type="ECO:0000313" key="4">
    <source>
        <dbReference type="Proteomes" id="UP000324797"/>
    </source>
</evidence>
<dbReference type="EMBL" id="VSTH01000124">
    <property type="protein sequence ID" value="TYO62749.1"/>
    <property type="molecule type" value="Genomic_DNA"/>
</dbReference>
<accession>A0A5S4YQZ5</accession>
<feature type="region of interest" description="Disordered" evidence="1">
    <location>
        <begin position="57"/>
        <end position="105"/>
    </location>
</feature>
<reference evidence="3 4" key="1">
    <citation type="submission" date="2019-08" db="EMBL/GenBank/DDBJ databases">
        <title>Bradyrhizobium hipponensis sp. nov., a rhizobium isolated from a Lupinus angustifolius root nodule in Tunisia.</title>
        <authorList>
            <person name="Off K."/>
            <person name="Rejili M."/>
            <person name="Mars M."/>
            <person name="Brachmann A."/>
            <person name="Marin M."/>
        </authorList>
    </citation>
    <scope>NUCLEOTIDE SEQUENCE [LARGE SCALE GENOMIC DNA]</scope>
    <source>
        <strain evidence="4">aSej3</strain>
    </source>
</reference>
<protein>
    <recommendedName>
        <fullName evidence="5">Curli production assembly/transport component CsgF</fullName>
    </recommendedName>
</protein>
<dbReference type="RefSeq" id="WP_148743399.1">
    <property type="nucleotide sequence ID" value="NZ_VSTH01000124.1"/>
</dbReference>